<dbReference type="Proteomes" id="UP000695000">
    <property type="component" value="Unplaced"/>
</dbReference>
<keyword evidence="7" id="KW-0325">Glycoprotein</keyword>
<evidence type="ECO:0000259" key="14">
    <source>
        <dbReference type="Pfam" id="PF22962"/>
    </source>
</evidence>
<proteinExistence type="inferred from homology"/>
<dbReference type="SUPFAM" id="SSF49373">
    <property type="entry name" value="Invasin/intimin cell-adhesion fragments"/>
    <property type="match status" value="1"/>
</dbReference>
<evidence type="ECO:0000259" key="17">
    <source>
        <dbReference type="Pfam" id="PF22969"/>
    </source>
</evidence>
<feature type="signal peptide" evidence="10">
    <location>
        <begin position="1"/>
        <end position="23"/>
    </location>
</feature>
<feature type="domain" description="NUP210 Ig-like" evidence="17">
    <location>
        <begin position="123"/>
        <end position="227"/>
    </location>
</feature>
<feature type="domain" description="NUP210 Ig-like" evidence="13">
    <location>
        <begin position="1384"/>
        <end position="1485"/>
    </location>
</feature>
<dbReference type="InterPro" id="IPR055096">
    <property type="entry name" value="Ig_NUP210_1st"/>
</dbReference>
<keyword evidence="4 10" id="KW-0732">Signal</keyword>
<feature type="domain" description="NUP210 Ig-like" evidence="19">
    <location>
        <begin position="524"/>
        <end position="612"/>
    </location>
</feature>
<keyword evidence="5 9" id="KW-1133">Transmembrane helix</keyword>
<evidence type="ECO:0000313" key="22">
    <source>
        <dbReference type="RefSeq" id="XP_017774541.1"/>
    </source>
</evidence>
<dbReference type="Pfam" id="PF22957">
    <property type="entry name" value="NUP210_Ig"/>
    <property type="match status" value="1"/>
</dbReference>
<evidence type="ECO:0000256" key="8">
    <source>
        <dbReference type="ARBA" id="ARBA00023242"/>
    </source>
</evidence>
<evidence type="ECO:0000259" key="15">
    <source>
        <dbReference type="Pfam" id="PF22963"/>
    </source>
</evidence>
<evidence type="ECO:0000259" key="12">
    <source>
        <dbReference type="Pfam" id="PF22957"/>
    </source>
</evidence>
<dbReference type="InterPro" id="IPR055099">
    <property type="entry name" value="Ig_NUP210_7th"/>
</dbReference>
<reference evidence="22" key="1">
    <citation type="submission" date="2025-08" db="UniProtKB">
        <authorList>
            <consortium name="RefSeq"/>
        </authorList>
    </citation>
    <scope>IDENTIFICATION</scope>
    <source>
        <tissue evidence="22">Whole Larva</tissue>
    </source>
</reference>
<dbReference type="InterPro" id="IPR008964">
    <property type="entry name" value="Invasin/intimin_cell_adhesion"/>
</dbReference>
<feature type="domain" description="NUP210 Ig-like" evidence="15">
    <location>
        <begin position="237"/>
        <end position="331"/>
    </location>
</feature>
<feature type="domain" description="BIG2" evidence="11">
    <location>
        <begin position="1079"/>
        <end position="1141"/>
    </location>
</feature>
<dbReference type="InterPro" id="IPR055097">
    <property type="entry name" value="Ig_NUP210_2nd"/>
</dbReference>
<keyword evidence="8" id="KW-0539">Nucleus</keyword>
<feature type="chain" id="PRO_5046061527" evidence="10">
    <location>
        <begin position="24"/>
        <end position="1896"/>
    </location>
</feature>
<evidence type="ECO:0000256" key="10">
    <source>
        <dbReference type="SAM" id="SignalP"/>
    </source>
</evidence>
<dbReference type="InterPro" id="IPR055098">
    <property type="entry name" value="Ig_NUP210_3rd"/>
</dbReference>
<dbReference type="PANTHER" id="PTHR23019:SF0">
    <property type="entry name" value="NUCLEAR PORE MEMBRANE GLYCOPROTEIN 210"/>
    <property type="match status" value="1"/>
</dbReference>
<dbReference type="Pfam" id="PF26182">
    <property type="entry name" value="Ig_NUP210_5th"/>
    <property type="match status" value="1"/>
</dbReference>
<evidence type="ECO:0000259" key="20">
    <source>
        <dbReference type="Pfam" id="PF26181"/>
    </source>
</evidence>
<comment type="subcellular location">
    <subcellularLocation>
        <location evidence="1">Nucleus membrane</location>
        <topology evidence="1">Single-pass membrane protein</topology>
    </subcellularLocation>
</comment>
<dbReference type="Pfam" id="PF22962">
    <property type="entry name" value="Ig_NUP210_7th"/>
    <property type="match status" value="1"/>
</dbReference>
<feature type="domain" description="NUP210 Ig-like" evidence="14">
    <location>
        <begin position="636"/>
        <end position="736"/>
    </location>
</feature>
<gene>
    <name evidence="22" type="primary">LOC108561208</name>
</gene>
<feature type="domain" description="NUP210 Ig-like" evidence="16">
    <location>
        <begin position="24"/>
        <end position="114"/>
    </location>
</feature>
<evidence type="ECO:0000256" key="9">
    <source>
        <dbReference type="SAM" id="Phobius"/>
    </source>
</evidence>
<organism evidence="21 22">
    <name type="scientific">Nicrophorus vespilloides</name>
    <name type="common">Boreal carrion beetle</name>
    <dbReference type="NCBI Taxonomy" id="110193"/>
    <lineage>
        <taxon>Eukaryota</taxon>
        <taxon>Metazoa</taxon>
        <taxon>Ecdysozoa</taxon>
        <taxon>Arthropoda</taxon>
        <taxon>Hexapoda</taxon>
        <taxon>Insecta</taxon>
        <taxon>Pterygota</taxon>
        <taxon>Neoptera</taxon>
        <taxon>Endopterygota</taxon>
        <taxon>Coleoptera</taxon>
        <taxon>Polyphaga</taxon>
        <taxon>Staphyliniformia</taxon>
        <taxon>Silphidae</taxon>
        <taxon>Nicrophorinae</taxon>
        <taxon>Nicrophorus</taxon>
    </lineage>
</organism>
<dbReference type="InterPro" id="IPR003343">
    <property type="entry name" value="Big_2"/>
</dbReference>
<dbReference type="Pfam" id="PF24902">
    <property type="entry name" value="Ig_NUP210_9th"/>
    <property type="match status" value="1"/>
</dbReference>
<comment type="similarity">
    <text evidence="2">Belongs to the NUP210 family.</text>
</comment>
<dbReference type="InterPro" id="IPR055094">
    <property type="entry name" value="NUP210_Ig15"/>
</dbReference>
<name>A0ABM1MIZ1_NICVS</name>
<feature type="domain" description="NUP210 Ig-like" evidence="20">
    <location>
        <begin position="1168"/>
        <end position="1268"/>
    </location>
</feature>
<dbReference type="Pfam" id="PF22967">
    <property type="entry name" value="Ig_NUP210_1st"/>
    <property type="match status" value="1"/>
</dbReference>
<dbReference type="GeneID" id="108561208"/>
<evidence type="ECO:0000256" key="6">
    <source>
        <dbReference type="ARBA" id="ARBA00023136"/>
    </source>
</evidence>
<dbReference type="InterPro" id="IPR058779">
    <property type="entry name" value="Ig_NUP210_13th"/>
</dbReference>
<feature type="transmembrane region" description="Helical" evidence="9">
    <location>
        <begin position="1810"/>
        <end position="1829"/>
    </location>
</feature>
<dbReference type="InterPro" id="IPR056898">
    <property type="entry name" value="Ig_NUP210_6th"/>
</dbReference>
<keyword evidence="21" id="KW-1185">Reference proteome</keyword>
<dbReference type="Pfam" id="PF26181">
    <property type="entry name" value="Ig_NUP210_13th"/>
    <property type="match status" value="1"/>
</dbReference>
<dbReference type="PANTHER" id="PTHR23019">
    <property type="entry name" value="NUCLEAR PORE MEMBRANE GLYCOPROTEIN GP210-RELATED"/>
    <property type="match status" value="1"/>
</dbReference>
<evidence type="ECO:0000259" key="11">
    <source>
        <dbReference type="Pfam" id="PF02368"/>
    </source>
</evidence>
<keyword evidence="3 9" id="KW-0812">Transmembrane</keyword>
<evidence type="ECO:0000256" key="5">
    <source>
        <dbReference type="ARBA" id="ARBA00022989"/>
    </source>
</evidence>
<accession>A0ABM1MIZ1</accession>
<dbReference type="InterPro" id="IPR045197">
    <property type="entry name" value="NUP210-like"/>
</dbReference>
<evidence type="ECO:0000256" key="2">
    <source>
        <dbReference type="ARBA" id="ARBA00007313"/>
    </source>
</evidence>
<dbReference type="RefSeq" id="XP_017774541.1">
    <property type="nucleotide sequence ID" value="XM_017919052.1"/>
</dbReference>
<dbReference type="Pfam" id="PF22963">
    <property type="entry name" value="Ig_NUP210_3rd"/>
    <property type="match status" value="1"/>
</dbReference>
<evidence type="ECO:0000256" key="7">
    <source>
        <dbReference type="ARBA" id="ARBA00023180"/>
    </source>
</evidence>
<evidence type="ECO:0000259" key="13">
    <source>
        <dbReference type="Pfam" id="PF22959"/>
    </source>
</evidence>
<evidence type="ECO:0000313" key="21">
    <source>
        <dbReference type="Proteomes" id="UP000695000"/>
    </source>
</evidence>
<feature type="domain" description="NUP210 C-terminal Ig-like" evidence="12">
    <location>
        <begin position="1569"/>
        <end position="1722"/>
    </location>
</feature>
<protein>
    <submittedName>
        <fullName evidence="22">Nuclear pore membrane glycoprotein 210</fullName>
    </submittedName>
</protein>
<dbReference type="Pfam" id="PF02368">
    <property type="entry name" value="Big_2"/>
    <property type="match status" value="1"/>
</dbReference>
<evidence type="ECO:0000256" key="4">
    <source>
        <dbReference type="ARBA" id="ARBA00022729"/>
    </source>
</evidence>
<evidence type="ECO:0000259" key="19">
    <source>
        <dbReference type="Pfam" id="PF24935"/>
    </source>
</evidence>
<dbReference type="Pfam" id="PF22959">
    <property type="entry name" value="Ig_NUP210_15th"/>
    <property type="match status" value="1"/>
</dbReference>
<keyword evidence="6 9" id="KW-0472">Membrane</keyword>
<evidence type="ECO:0000256" key="3">
    <source>
        <dbReference type="ARBA" id="ARBA00022692"/>
    </source>
</evidence>
<sequence length="1896" mass="211077">MATKIVTLLKIILFMIVISNTQSSKLNVAIILLPIFDDFPTNFTIQATNDSCYKWSTTREDIIELNPVDLNSGLECTTQVVVSTVTKERRRITSDVFAEDINTKQQLRCVVITDVIESLGIASTTKELMLEEAPEVFEVRAYDNQGNEFSTLEGIEFEWMIKPSGPNKNVPVLRFITFKDSPYETPSTLNDIENRNKRGHKVLLEGIKTGISKVSVKLPQKDYANAKSNELQLTVIANLMILPQEVYIMVGDSAEFQIIQTSYGKSETINLRSSQYFLDVEDKQVARNNKYEGTVNSLQVGRTKVLLHDKNIDVNEPGLRLPFAILNVVQPAYMMLNLLPYRNWAALVSEPHDIIAEVFSEGDHKLILGPHVKIQMQVEDAFKVKQRSMNGSVVNGWTQLEGTAKVQAILESATNPFTGTIKVKPPIPANGEIMIYPRIVLQPSEVILPWDEVVKPKYDIDIKAIGGDGKFLWSSSNHSLGVVNQQGKVHTHSQGYFEVSASMHRNHHNRQTAKFHILPPSRLEIVEFVMEAEIGTVIFLHVALYAERKIEGEEEPTYVPFTKCQELPFKVKMSDPKFNFNRALTSIPVGISCGSLAILSSEVGSSKVTVSYLGINGKVLQDSVSVSYYKPLFLMQPTGTIVLAVGTRTNLIFTGGPPSVLGIAPNKYLTSNQPEIATATVTTKSYKMPSDDDYTVVSVVCHKLGRADITLKASNIPNLPNCKNKEATATVTVHCSKPRHIELQPEIKVADAKSCPMDLSADRVVVESNRDVDLIIKVKDDKGREFMNITSFLFEWEISEKKAAELGNKKRIQEKTLLIGNAFYADKSYQKILPKLETGQITILVKLAGYRKDVTNANKVTPEWPAFLDDDEKKIELPPIKSSITLYLVDDTLVTPNIISMYNHPANKQFLEVKQGSGFYQIALDKEDVADVKYSSQSRQLEITPKGDGILTIKLIDLCLISKPAIISATVVSVHIIRVEMSDKVEVGKCITCIVRLYDEFDNLLMVPNLDLVEINHVFDKDIAKIEKKIREEMEIVNSGELHYIVTGSELGDTKLVFSIGEPEYDGYVASGAMELQVFPPLRLYPRNITVAVGAHIQYSSRGGPQPTPHLEYSIKNPETAQITNNGIIKGVAVGKTRVMARALGTNPTTGQRVIYTEDAVEVKVIKLSSIKISGPLTRMQVGATIPLWASGVPEQITPLILGSIDPPVRFDWGVQDSDVAKITGPFQPTGVEYKPCDMLSIRLKGLNPGNTVIYLNATYTTTNYKKYIYASSIEVEVFDKLIITEPKGLNGKTVFLAPYSQVQLKTNMDSWGHLTYKLYGDNALSTTDVQTNQHSTTCNPVSVTQGGLVRSYGNVGHSMIVISSVDTTGLKQTTTLPIEVKPIHYMLLSINSNWMVKMSSPTVVVPLGTEFEIEATFYDNTGNEFLGSNIENLQIITSRLDLVRIKRGNDNFTFHVSTRKVGVTVFKVWSEGVEKTADYLKLHVEQAIVPSVDQVITGDVVCFKSPLIGKEDEGDWTVTDVGILNEHGKGVIIATGVKGGQASVIHSLHTAAPLQIRVNPISEIILDDYTEVLTNAPEKTYKAHVLLQSQHVKRKNNMVTGWDCAMYLSTLTIKPPIQCALEFDNKIIAETPADVFIVTPKFNFREGKYYCDIAATPESNKKYNLLTTDVIMKVSAQDVLTQEVKLKFVPAPYIPNEILLDDSTFTGTLVIMGLNSVLKDIEIKPVDDSILIVESIKVEENKLTCVVKLIDYHQHWEDSRNYMSLEVHSKQTNQMVLVLVKAQNPDRFIRQCPLGSNTSFLTFLHTHRMTVGIVVAVAVMFFASFFVYSTYLQPTVNVNVLSNPKADVMNRSCGAIYNQNLHNRSTSAMMNTSGGQPDPCYCTRSPEIRRNRRYM</sequence>
<evidence type="ECO:0000259" key="16">
    <source>
        <dbReference type="Pfam" id="PF22967"/>
    </source>
</evidence>
<dbReference type="InterPro" id="IPR055095">
    <property type="entry name" value="NUP210_Ig_C"/>
</dbReference>
<feature type="domain" description="NUP210 Ig-like" evidence="18">
    <location>
        <begin position="894"/>
        <end position="966"/>
    </location>
</feature>
<evidence type="ECO:0000256" key="1">
    <source>
        <dbReference type="ARBA" id="ARBA00004590"/>
    </source>
</evidence>
<dbReference type="Pfam" id="PF22969">
    <property type="entry name" value="Ig_NUP210_2nd"/>
    <property type="match status" value="1"/>
</dbReference>
<dbReference type="InterPro" id="IPR056899">
    <property type="entry name" value="Ig_NUP210_9th"/>
</dbReference>
<dbReference type="Pfam" id="PF24935">
    <property type="entry name" value="Ig_NUP210_6th"/>
    <property type="match status" value="1"/>
</dbReference>
<evidence type="ECO:0000259" key="18">
    <source>
        <dbReference type="Pfam" id="PF24902"/>
    </source>
</evidence>